<evidence type="ECO:0000256" key="7">
    <source>
        <dbReference type="ARBA" id="ARBA00022741"/>
    </source>
</evidence>
<dbReference type="AlphaFoldDB" id="A0A512DGD6"/>
<evidence type="ECO:0000256" key="13">
    <source>
        <dbReference type="ARBA" id="ARBA00047833"/>
    </source>
</evidence>
<dbReference type="InterPro" id="IPR004101">
    <property type="entry name" value="Mur_ligase_C"/>
</dbReference>
<dbReference type="GO" id="GO:0008763">
    <property type="term" value="F:UDP-N-acetylmuramate-L-alanine ligase activity"/>
    <property type="evidence" value="ECO:0007669"/>
    <property type="project" value="UniProtKB-UniRule"/>
</dbReference>
<dbReference type="InterPro" id="IPR036615">
    <property type="entry name" value="Mur_ligase_C_dom_sf"/>
</dbReference>
<keyword evidence="7 14" id="KW-0547">Nucleotide-binding</keyword>
<keyword evidence="20" id="KW-1185">Reference proteome</keyword>
<proteinExistence type="inferred from homology"/>
<dbReference type="Gene3D" id="3.40.1190.10">
    <property type="entry name" value="Mur-like, catalytic domain"/>
    <property type="match status" value="1"/>
</dbReference>
<accession>A0A512DGD6</accession>
<dbReference type="Gene3D" id="3.40.50.720">
    <property type="entry name" value="NAD(P)-binding Rossmann-like Domain"/>
    <property type="match status" value="1"/>
</dbReference>
<dbReference type="InterPro" id="IPR013221">
    <property type="entry name" value="Mur_ligase_cen"/>
</dbReference>
<keyword evidence="6 14" id="KW-0132">Cell division</keyword>
<dbReference type="InterPro" id="IPR000713">
    <property type="entry name" value="Mur_ligase_N"/>
</dbReference>
<dbReference type="InterPro" id="IPR050061">
    <property type="entry name" value="MurCDEF_pg_biosynth"/>
</dbReference>
<name>A0A512DGD6_9CELL</name>
<evidence type="ECO:0000259" key="17">
    <source>
        <dbReference type="Pfam" id="PF02875"/>
    </source>
</evidence>
<protein>
    <recommendedName>
        <fullName evidence="3 14">UDP-N-acetylmuramate--L-alanine ligase</fullName>
        <ecNumber evidence="3 14">6.3.2.8</ecNumber>
    </recommendedName>
    <alternativeName>
        <fullName evidence="14">UDP-N-acetylmuramoyl-L-alanine synthetase</fullName>
    </alternativeName>
</protein>
<dbReference type="HAMAP" id="MF_00046">
    <property type="entry name" value="MurC"/>
    <property type="match status" value="1"/>
</dbReference>
<dbReference type="GO" id="GO:0005737">
    <property type="term" value="C:cytoplasm"/>
    <property type="evidence" value="ECO:0007669"/>
    <property type="project" value="UniProtKB-SubCell"/>
</dbReference>
<feature type="region of interest" description="Disordered" evidence="15">
    <location>
        <begin position="506"/>
        <end position="546"/>
    </location>
</feature>
<gene>
    <name evidence="14 19" type="primary">murC</name>
    <name evidence="19" type="ORF">CAE01nite_32740</name>
</gene>
<evidence type="ECO:0000256" key="9">
    <source>
        <dbReference type="ARBA" id="ARBA00022960"/>
    </source>
</evidence>
<dbReference type="Proteomes" id="UP000321181">
    <property type="component" value="Unassembled WGS sequence"/>
</dbReference>
<evidence type="ECO:0000256" key="2">
    <source>
        <dbReference type="ARBA" id="ARBA00004752"/>
    </source>
</evidence>
<comment type="caution">
    <text evidence="19">The sequence shown here is derived from an EMBL/GenBank/DDBJ whole genome shotgun (WGS) entry which is preliminary data.</text>
</comment>
<dbReference type="GO" id="GO:0005524">
    <property type="term" value="F:ATP binding"/>
    <property type="evidence" value="ECO:0007669"/>
    <property type="project" value="UniProtKB-UniRule"/>
</dbReference>
<comment type="catalytic activity">
    <reaction evidence="13 14">
        <text>UDP-N-acetyl-alpha-D-muramate + L-alanine + ATP = UDP-N-acetyl-alpha-D-muramoyl-L-alanine + ADP + phosphate + H(+)</text>
        <dbReference type="Rhea" id="RHEA:23372"/>
        <dbReference type="ChEBI" id="CHEBI:15378"/>
        <dbReference type="ChEBI" id="CHEBI:30616"/>
        <dbReference type="ChEBI" id="CHEBI:43474"/>
        <dbReference type="ChEBI" id="CHEBI:57972"/>
        <dbReference type="ChEBI" id="CHEBI:70757"/>
        <dbReference type="ChEBI" id="CHEBI:83898"/>
        <dbReference type="ChEBI" id="CHEBI:456216"/>
        <dbReference type="EC" id="6.3.2.8"/>
    </reaction>
</comment>
<dbReference type="PANTHER" id="PTHR43445">
    <property type="entry name" value="UDP-N-ACETYLMURAMATE--L-ALANINE LIGASE-RELATED"/>
    <property type="match status" value="1"/>
</dbReference>
<keyword evidence="12 14" id="KW-0961">Cell wall biogenesis/degradation</keyword>
<evidence type="ECO:0000256" key="12">
    <source>
        <dbReference type="ARBA" id="ARBA00023316"/>
    </source>
</evidence>
<sequence>MTAGDRVTAGDRSGGTPVADLGRVHLIGVGGAGMSAIAALLVARGLAVSGSDARDSAVVAALRAAGVDVHVGHDAAHVDDVDTVVVSSAVRETNPELATARARGARVLHRSAALAALMADRRAVAVAGAHGKTTTSAMVSVALLAAGADPSYAIGGTVLADLPDGATLGAPSSGPLAGARHGAGEVFVAEADESDASFLAYRPTVAVVTNVEPDHLDHYGTREAFEQAFRDFAERVVDGGALVACADDAGSRALLAAAARPLRARGARTVGYGQDAAADVVVGDFRVGPGAGSTFTLTTSHPDLAAAGEVLRTELTLAVPGIHNALNAAAAWTAARLLGADPADLRRGLDAFRGTGRRFEHRGTAGGVRVVDNYDHHPTEVAALLRGARPVAAGGRVVVLFQPHLYSRTRIFATEFADALALADAVVVTDVYGAREDPDPDVSGATITDRMSDGAHGEFVADRLAAARRVAELAAPGDLLLTVGAGDVTELADVVLSHLTRLADGADDVHGTARPSVDRSAEPSADGSAAASDERPADGAAGRSAS</sequence>
<feature type="binding site" evidence="14">
    <location>
        <begin position="128"/>
        <end position="134"/>
    </location>
    <ligand>
        <name>ATP</name>
        <dbReference type="ChEBI" id="CHEBI:30616"/>
    </ligand>
</feature>
<evidence type="ECO:0000256" key="10">
    <source>
        <dbReference type="ARBA" id="ARBA00022984"/>
    </source>
</evidence>
<evidence type="ECO:0000256" key="3">
    <source>
        <dbReference type="ARBA" id="ARBA00012211"/>
    </source>
</evidence>
<evidence type="ECO:0000313" key="19">
    <source>
        <dbReference type="EMBL" id="GEO35549.1"/>
    </source>
</evidence>
<reference evidence="19 20" key="1">
    <citation type="submission" date="2019-07" db="EMBL/GenBank/DDBJ databases">
        <title>Whole genome shotgun sequence of Cellulomonas aerilata NBRC 106308.</title>
        <authorList>
            <person name="Hosoyama A."/>
            <person name="Uohara A."/>
            <person name="Ohji S."/>
            <person name="Ichikawa N."/>
        </authorList>
    </citation>
    <scope>NUCLEOTIDE SEQUENCE [LARGE SCALE GENOMIC DNA]</scope>
    <source>
        <strain evidence="19 20">NBRC 106308</strain>
    </source>
</reference>
<keyword evidence="8 14" id="KW-0067">ATP-binding</keyword>
<comment type="function">
    <text evidence="14">Cell wall formation.</text>
</comment>
<evidence type="ECO:0000256" key="4">
    <source>
        <dbReference type="ARBA" id="ARBA00022490"/>
    </source>
</evidence>
<dbReference type="SUPFAM" id="SSF53244">
    <property type="entry name" value="MurD-like peptide ligases, peptide-binding domain"/>
    <property type="match status" value="1"/>
</dbReference>
<feature type="domain" description="Mur ligase central" evidence="18">
    <location>
        <begin position="126"/>
        <end position="334"/>
    </location>
</feature>
<dbReference type="RefSeq" id="WP_146906597.1">
    <property type="nucleotide sequence ID" value="NZ_BAAARM010000006.1"/>
</dbReference>
<feature type="compositionally biased region" description="Basic and acidic residues" evidence="15">
    <location>
        <begin position="507"/>
        <end position="521"/>
    </location>
</feature>
<dbReference type="NCBIfam" id="TIGR01082">
    <property type="entry name" value="murC"/>
    <property type="match status" value="1"/>
</dbReference>
<evidence type="ECO:0000256" key="1">
    <source>
        <dbReference type="ARBA" id="ARBA00004496"/>
    </source>
</evidence>
<dbReference type="Pfam" id="PF02875">
    <property type="entry name" value="Mur_ligase_C"/>
    <property type="match status" value="1"/>
</dbReference>
<dbReference type="EC" id="6.3.2.8" evidence="3 14"/>
<dbReference type="SUPFAM" id="SSF51984">
    <property type="entry name" value="MurCD N-terminal domain"/>
    <property type="match status" value="1"/>
</dbReference>
<feature type="domain" description="Mur ligase N-terminal catalytic" evidence="16">
    <location>
        <begin position="24"/>
        <end position="121"/>
    </location>
</feature>
<dbReference type="SUPFAM" id="SSF53623">
    <property type="entry name" value="MurD-like peptide ligases, catalytic domain"/>
    <property type="match status" value="1"/>
</dbReference>
<dbReference type="InterPro" id="IPR036565">
    <property type="entry name" value="Mur-like_cat_sf"/>
</dbReference>
<dbReference type="InterPro" id="IPR005758">
    <property type="entry name" value="UDP-N-AcMur_Ala_ligase_MurC"/>
</dbReference>
<dbReference type="GO" id="GO:0071555">
    <property type="term" value="P:cell wall organization"/>
    <property type="evidence" value="ECO:0007669"/>
    <property type="project" value="UniProtKB-KW"/>
</dbReference>
<dbReference type="GO" id="GO:0051301">
    <property type="term" value="P:cell division"/>
    <property type="evidence" value="ECO:0007669"/>
    <property type="project" value="UniProtKB-KW"/>
</dbReference>
<keyword evidence="4 14" id="KW-0963">Cytoplasm</keyword>
<evidence type="ECO:0000256" key="15">
    <source>
        <dbReference type="SAM" id="MobiDB-lite"/>
    </source>
</evidence>
<keyword evidence="5 14" id="KW-0436">Ligase</keyword>
<dbReference type="OrthoDB" id="9804126at2"/>
<comment type="subcellular location">
    <subcellularLocation>
        <location evidence="1 14">Cytoplasm</location>
    </subcellularLocation>
</comment>
<comment type="similarity">
    <text evidence="14">Belongs to the MurCDEF family.</text>
</comment>
<organism evidence="19 20">
    <name type="scientific">Cellulomonas aerilata</name>
    <dbReference type="NCBI Taxonomy" id="515326"/>
    <lineage>
        <taxon>Bacteria</taxon>
        <taxon>Bacillati</taxon>
        <taxon>Actinomycetota</taxon>
        <taxon>Actinomycetes</taxon>
        <taxon>Micrococcales</taxon>
        <taxon>Cellulomonadaceae</taxon>
        <taxon>Cellulomonas</taxon>
    </lineage>
</organism>
<evidence type="ECO:0000313" key="20">
    <source>
        <dbReference type="Proteomes" id="UP000321181"/>
    </source>
</evidence>
<evidence type="ECO:0000256" key="14">
    <source>
        <dbReference type="HAMAP-Rule" id="MF_00046"/>
    </source>
</evidence>
<feature type="domain" description="Mur ligase C-terminal" evidence="17">
    <location>
        <begin position="357"/>
        <end position="486"/>
    </location>
</feature>
<evidence type="ECO:0000259" key="18">
    <source>
        <dbReference type="Pfam" id="PF08245"/>
    </source>
</evidence>
<dbReference type="Gene3D" id="3.90.190.20">
    <property type="entry name" value="Mur ligase, C-terminal domain"/>
    <property type="match status" value="1"/>
</dbReference>
<evidence type="ECO:0000259" key="16">
    <source>
        <dbReference type="Pfam" id="PF01225"/>
    </source>
</evidence>
<dbReference type="Pfam" id="PF08245">
    <property type="entry name" value="Mur_ligase_M"/>
    <property type="match status" value="1"/>
</dbReference>
<comment type="pathway">
    <text evidence="2 14">Cell wall biogenesis; peptidoglycan biosynthesis.</text>
</comment>
<dbReference type="EMBL" id="BJYY01000021">
    <property type="protein sequence ID" value="GEO35549.1"/>
    <property type="molecule type" value="Genomic_DNA"/>
</dbReference>
<dbReference type="GO" id="GO:0009252">
    <property type="term" value="P:peptidoglycan biosynthetic process"/>
    <property type="evidence" value="ECO:0007669"/>
    <property type="project" value="UniProtKB-UniRule"/>
</dbReference>
<evidence type="ECO:0000256" key="6">
    <source>
        <dbReference type="ARBA" id="ARBA00022618"/>
    </source>
</evidence>
<evidence type="ECO:0000256" key="8">
    <source>
        <dbReference type="ARBA" id="ARBA00022840"/>
    </source>
</evidence>
<dbReference type="UniPathway" id="UPA00219"/>
<dbReference type="Pfam" id="PF01225">
    <property type="entry name" value="Mur_ligase"/>
    <property type="match status" value="1"/>
</dbReference>
<evidence type="ECO:0000256" key="11">
    <source>
        <dbReference type="ARBA" id="ARBA00023306"/>
    </source>
</evidence>
<dbReference type="GO" id="GO:0008360">
    <property type="term" value="P:regulation of cell shape"/>
    <property type="evidence" value="ECO:0007669"/>
    <property type="project" value="UniProtKB-KW"/>
</dbReference>
<keyword evidence="10 14" id="KW-0573">Peptidoglycan synthesis</keyword>
<dbReference type="PANTHER" id="PTHR43445:SF3">
    <property type="entry name" value="UDP-N-ACETYLMURAMATE--L-ALANINE LIGASE"/>
    <property type="match status" value="1"/>
</dbReference>
<keyword evidence="11 14" id="KW-0131">Cell cycle</keyword>
<keyword evidence="9 14" id="KW-0133">Cell shape</keyword>
<evidence type="ECO:0000256" key="5">
    <source>
        <dbReference type="ARBA" id="ARBA00022598"/>
    </source>
</evidence>